<dbReference type="AlphaFoldDB" id="A0A0L6JVH3"/>
<protein>
    <recommendedName>
        <fullName evidence="4">Lipoprotein</fullName>
    </recommendedName>
</protein>
<dbReference type="EMBL" id="LGTC01000001">
    <property type="protein sequence ID" value="KNY29861.1"/>
    <property type="molecule type" value="Genomic_DNA"/>
</dbReference>
<feature type="chain" id="PRO_5038915722" description="Lipoprotein" evidence="1">
    <location>
        <begin position="18"/>
        <end position="301"/>
    </location>
</feature>
<dbReference type="NCBIfam" id="NF047539">
    <property type="entry name" value="XAC2610_fam"/>
    <property type="match status" value="1"/>
</dbReference>
<dbReference type="PATRIC" id="fig|398512.5.peg.5382"/>
<comment type="caution">
    <text evidence="2">The sequence shown here is derived from an EMBL/GenBank/DDBJ whole genome shotgun (WGS) entry which is preliminary data.</text>
</comment>
<evidence type="ECO:0000313" key="2">
    <source>
        <dbReference type="EMBL" id="KNY29861.1"/>
    </source>
</evidence>
<evidence type="ECO:0000313" key="3">
    <source>
        <dbReference type="Proteomes" id="UP000036923"/>
    </source>
</evidence>
<dbReference type="PROSITE" id="PS51257">
    <property type="entry name" value="PROKAR_LIPOPROTEIN"/>
    <property type="match status" value="1"/>
</dbReference>
<dbReference type="InterPro" id="IPR058087">
    <property type="entry name" value="XAC2610_dom"/>
</dbReference>
<keyword evidence="1" id="KW-0732">Signal</keyword>
<dbReference type="RefSeq" id="WP_242853203.1">
    <property type="nucleotide sequence ID" value="NZ_JQKC01000049.1"/>
</dbReference>
<proteinExistence type="predicted"/>
<dbReference type="STRING" id="398512.Bccel_5138"/>
<name>A0A0L6JVH3_9FIRM</name>
<gene>
    <name evidence="2" type="ORF">Bccel_5138</name>
</gene>
<organism evidence="2 3">
    <name type="scientific">Pseudobacteroides cellulosolvens ATCC 35603 = DSM 2933</name>
    <dbReference type="NCBI Taxonomy" id="398512"/>
    <lineage>
        <taxon>Bacteria</taxon>
        <taxon>Bacillati</taxon>
        <taxon>Bacillota</taxon>
        <taxon>Clostridia</taxon>
        <taxon>Eubacteriales</taxon>
        <taxon>Oscillospiraceae</taxon>
        <taxon>Pseudobacteroides</taxon>
    </lineage>
</organism>
<sequence length="301" mass="33933" precursor="true">MTKHIFLLALITLLLCACSNKLPSDRGQIEYYPAFSSSSPLSTQNKPLLNMQNEPLSTSIATEPTNEPESTPTPKRYKYEVSAHIHENMPEYRFVASGENIFVTGLDVYNENGASILSVSNDPESCPVYPEMMDTMGLHVTDVNFDSYKDVILLNCFHGAHSNSWYDCWLWDVKESAFIHSESFANICNPALDPVNKCIYSTGGSGAVNHSWNIYKFINSVFVISNSLSFEALHDVESGNYLGIQVTEEALIDGKMEIVHKDVIHEKVSFNETNYNNDELWQLKNPRWYGIGGHVADKWLE</sequence>
<keyword evidence="3" id="KW-1185">Reference proteome</keyword>
<accession>A0A0L6JVH3</accession>
<feature type="signal peptide" evidence="1">
    <location>
        <begin position="1"/>
        <end position="17"/>
    </location>
</feature>
<dbReference type="Proteomes" id="UP000036923">
    <property type="component" value="Unassembled WGS sequence"/>
</dbReference>
<evidence type="ECO:0000256" key="1">
    <source>
        <dbReference type="SAM" id="SignalP"/>
    </source>
</evidence>
<reference evidence="3" key="1">
    <citation type="submission" date="2015-07" db="EMBL/GenBank/DDBJ databases">
        <title>Near-Complete Genome Sequence of the Cellulolytic Bacterium Bacteroides (Pseudobacteroides) cellulosolvens ATCC 35603.</title>
        <authorList>
            <person name="Dassa B."/>
            <person name="Utturkar S.M."/>
            <person name="Klingeman D.M."/>
            <person name="Hurt R.A."/>
            <person name="Keller M."/>
            <person name="Xu J."/>
            <person name="Reddy Y.H.K."/>
            <person name="Borovok I."/>
            <person name="Grinberg I.R."/>
            <person name="Lamed R."/>
            <person name="Zhivin O."/>
            <person name="Bayer E.A."/>
            <person name="Brown S.D."/>
        </authorList>
    </citation>
    <scope>NUCLEOTIDE SEQUENCE [LARGE SCALE GENOMIC DNA]</scope>
    <source>
        <strain evidence="3">DSM 2933</strain>
    </source>
</reference>
<evidence type="ECO:0008006" key="4">
    <source>
        <dbReference type="Google" id="ProtNLM"/>
    </source>
</evidence>